<feature type="domain" description="DUF1214" evidence="1">
    <location>
        <begin position="343"/>
        <end position="447"/>
    </location>
</feature>
<reference evidence="3 4" key="1">
    <citation type="submission" date="2023-07" db="EMBL/GenBank/DDBJ databases">
        <title>Closed genome sequence of Methanosarcinaceae archaeon Am2.</title>
        <authorList>
            <person name="Poehlein A."/>
            <person name="Protasov E."/>
            <person name="Platt K."/>
            <person name="Reeh H."/>
            <person name="Daniel R."/>
            <person name="Brune A."/>
        </authorList>
    </citation>
    <scope>NUCLEOTIDE SEQUENCE [LARGE SCALE GENOMIC DNA]</scope>
    <source>
        <strain evidence="3 4">Am2</strain>
    </source>
</reference>
<feature type="domain" description="DUF1254" evidence="2">
    <location>
        <begin position="76"/>
        <end position="202"/>
    </location>
</feature>
<dbReference type="RefSeq" id="WP_338098168.1">
    <property type="nucleotide sequence ID" value="NZ_CP131061.1"/>
</dbReference>
<name>A0AA96ZX45_9EURY</name>
<dbReference type="Proteomes" id="UP001304970">
    <property type="component" value="Chromosome"/>
</dbReference>
<dbReference type="Pfam" id="PF06863">
    <property type="entry name" value="DUF1254"/>
    <property type="match status" value="1"/>
</dbReference>
<dbReference type="GeneID" id="89227821"/>
<dbReference type="PANTHER" id="PTHR36509">
    <property type="entry name" value="BLL3101 PROTEIN"/>
    <property type="match status" value="1"/>
</dbReference>
<dbReference type="InterPro" id="IPR010679">
    <property type="entry name" value="DUF1254"/>
</dbReference>
<evidence type="ECO:0008006" key="5">
    <source>
        <dbReference type="Google" id="ProtNLM"/>
    </source>
</evidence>
<evidence type="ECO:0000259" key="1">
    <source>
        <dbReference type="Pfam" id="PF06742"/>
    </source>
</evidence>
<sequence>MSKPAQEKSFLLSTNEAFERMTEQQALETHAYSLGLQTVLWGMQIVKGAIVFSRMTAPLPKGMPVLPSDDQAHGVNIWGHARGLRTHELRTTETPNSETLYSCFVADLKDGPIVVVHPDHKGRYFRTSIWGIRGDTDTISQKNDGDHPAPVILIPYGWKGDLPKDLRKIYVRSRYMLLAPHIAVFGKDDLPHVHELQNQYKVISLKDWGKSDKILQKSSFPDVLRKDTKTPFNLLFYDVLCEAIQLISIQEDELGFIRQLSHIGIVQGKSFDYASLSQPVIDGLTKALLDGQSILEHKARTLSPLQTNGTWYLDYDVTSLDNWLFKGAVGWKHVWGDLASELLYPMTRIDENHEPLTGKYKYVLRFSAKNPIPSQFYSLTMYGLDGYFVPNDLQRYQVGNIPDTLEKDSDGGVTIYIQHDEPAKYKTNWLPAPNDGFFLVLRCYHPTDAFYNKKYTVPPVKRV</sequence>
<gene>
    <name evidence="3" type="ORF">MsAm2_04190</name>
</gene>
<organism evidence="3 4">
    <name type="scientific">Methanolapillus ohkumae</name>
    <dbReference type="NCBI Taxonomy" id="3028298"/>
    <lineage>
        <taxon>Archaea</taxon>
        <taxon>Methanobacteriati</taxon>
        <taxon>Methanobacteriota</taxon>
        <taxon>Stenosarchaea group</taxon>
        <taxon>Methanomicrobia</taxon>
        <taxon>Methanosarcinales</taxon>
        <taxon>Methanosarcinaceae</taxon>
        <taxon>Methanolapillus</taxon>
    </lineage>
</organism>
<dbReference type="PANTHER" id="PTHR36509:SF2">
    <property type="entry name" value="BLL3101 PROTEIN"/>
    <property type="match status" value="1"/>
</dbReference>
<dbReference type="EMBL" id="CP131061">
    <property type="protein sequence ID" value="WNY26647.1"/>
    <property type="molecule type" value="Genomic_DNA"/>
</dbReference>
<evidence type="ECO:0000313" key="3">
    <source>
        <dbReference type="EMBL" id="WNY26647.1"/>
    </source>
</evidence>
<dbReference type="InterPro" id="IPR037049">
    <property type="entry name" value="DUF1214_C_sf"/>
</dbReference>
<dbReference type="InterPro" id="IPR010621">
    <property type="entry name" value="DUF1214"/>
</dbReference>
<dbReference type="Gene3D" id="2.60.120.600">
    <property type="entry name" value="Domain of unknown function DUF1214, C-terminal domain"/>
    <property type="match status" value="1"/>
</dbReference>
<keyword evidence="4" id="KW-1185">Reference proteome</keyword>
<proteinExistence type="predicted"/>
<evidence type="ECO:0000313" key="4">
    <source>
        <dbReference type="Proteomes" id="UP001304970"/>
    </source>
</evidence>
<protein>
    <recommendedName>
        <fullName evidence="5">DUF1254 domain-containing protein</fullName>
    </recommendedName>
</protein>
<dbReference type="AlphaFoldDB" id="A0AA96ZX45"/>
<dbReference type="Gene3D" id="2.60.40.1610">
    <property type="entry name" value="Domain of unknown function DUF1254"/>
    <property type="match status" value="1"/>
</dbReference>
<dbReference type="InterPro" id="IPR037050">
    <property type="entry name" value="DUF1254_sf"/>
</dbReference>
<accession>A0AA96ZX45</accession>
<dbReference type="Pfam" id="PF06742">
    <property type="entry name" value="DUF1214"/>
    <property type="match status" value="1"/>
</dbReference>
<dbReference type="SUPFAM" id="SSF160935">
    <property type="entry name" value="VPA0735-like"/>
    <property type="match status" value="1"/>
</dbReference>
<evidence type="ECO:0000259" key="2">
    <source>
        <dbReference type="Pfam" id="PF06863"/>
    </source>
</evidence>